<keyword evidence="3" id="KW-1185">Reference proteome</keyword>
<dbReference type="STRING" id="45068.Llon_2097"/>
<keyword evidence="2" id="KW-0808">Transferase</keyword>
<dbReference type="Pfam" id="PF00156">
    <property type="entry name" value="Pribosyltran"/>
    <property type="match status" value="1"/>
</dbReference>
<dbReference type="Gene3D" id="3.30.1310.20">
    <property type="entry name" value="PRTase-like"/>
    <property type="match status" value="1"/>
</dbReference>
<sequence length="217" mass="23618">MDKYIDRHDAGKKLAKFLSAYKNKPDTIALALPRGGVPVAYEIAKALLIPMDVFIVRKLGVPGHEELAMGAIASGGVTYYNDEIVSQLNLSPGAISEVIASEEKELKRREENYRGENPFPDLKGKTVILIDDGIATGATTRAAIKALKKQNPKRIVLAVPVAAASTVAEMAKEVDEIICPLKPINFYAVGLWYDNFSQTTDEEVAVLLGKQNGKYTD</sequence>
<dbReference type="InterPro" id="IPR029057">
    <property type="entry name" value="PRTase-like"/>
</dbReference>
<organism evidence="2 3">
    <name type="scientific">Legionella londiniensis</name>
    <dbReference type="NCBI Taxonomy" id="45068"/>
    <lineage>
        <taxon>Bacteria</taxon>
        <taxon>Pseudomonadati</taxon>
        <taxon>Pseudomonadota</taxon>
        <taxon>Gammaproteobacteria</taxon>
        <taxon>Legionellales</taxon>
        <taxon>Legionellaceae</taxon>
        <taxon>Legionella</taxon>
    </lineage>
</organism>
<dbReference type="Gene3D" id="3.40.50.2020">
    <property type="match status" value="1"/>
</dbReference>
<evidence type="ECO:0000313" key="2">
    <source>
        <dbReference type="EMBL" id="KTD19925.1"/>
    </source>
</evidence>
<dbReference type="SUPFAM" id="SSF53271">
    <property type="entry name" value="PRTase-like"/>
    <property type="match status" value="1"/>
</dbReference>
<dbReference type="GO" id="GO:0016757">
    <property type="term" value="F:glycosyltransferase activity"/>
    <property type="evidence" value="ECO:0007669"/>
    <property type="project" value="UniProtKB-KW"/>
</dbReference>
<feature type="domain" description="Phosphoribosyltransferase" evidence="1">
    <location>
        <begin position="10"/>
        <end position="178"/>
    </location>
</feature>
<dbReference type="CDD" id="cd06223">
    <property type="entry name" value="PRTases_typeI"/>
    <property type="match status" value="1"/>
</dbReference>
<evidence type="ECO:0000313" key="3">
    <source>
        <dbReference type="Proteomes" id="UP000054997"/>
    </source>
</evidence>
<proteinExistence type="predicted"/>
<accession>A0A0W0VII2</accession>
<gene>
    <name evidence="2" type="ORF">Llon_2097</name>
</gene>
<dbReference type="OrthoDB" id="9810066at2"/>
<keyword evidence="2" id="KW-0328">Glycosyltransferase</keyword>
<dbReference type="EMBL" id="LNYK01000033">
    <property type="protein sequence ID" value="KTD19925.1"/>
    <property type="molecule type" value="Genomic_DNA"/>
</dbReference>
<reference evidence="2 3" key="1">
    <citation type="submission" date="2015-11" db="EMBL/GenBank/DDBJ databases">
        <title>Genomic analysis of 38 Legionella species identifies large and diverse effector repertoires.</title>
        <authorList>
            <person name="Burstein D."/>
            <person name="Amaro F."/>
            <person name="Zusman T."/>
            <person name="Lifshitz Z."/>
            <person name="Cohen O."/>
            <person name="Gilbert J.A."/>
            <person name="Pupko T."/>
            <person name="Shuman H.A."/>
            <person name="Segal G."/>
        </authorList>
    </citation>
    <scope>NUCLEOTIDE SEQUENCE [LARGE SCALE GENOMIC DNA]</scope>
    <source>
        <strain evidence="2 3">ATCC 49505</strain>
    </source>
</reference>
<dbReference type="RefSeq" id="WP_058530049.1">
    <property type="nucleotide sequence ID" value="NZ_CAAAHZ010000011.1"/>
</dbReference>
<name>A0A0W0VII2_9GAMM</name>
<protein>
    <submittedName>
        <fullName evidence="2">Phosphoribosyltransferase</fullName>
    </submittedName>
</protein>
<dbReference type="PATRIC" id="fig|45068.5.peg.2281"/>
<dbReference type="InterPro" id="IPR000836">
    <property type="entry name" value="PRTase_dom"/>
</dbReference>
<dbReference type="Proteomes" id="UP000054997">
    <property type="component" value="Unassembled WGS sequence"/>
</dbReference>
<dbReference type="AlphaFoldDB" id="A0A0W0VII2"/>
<evidence type="ECO:0000259" key="1">
    <source>
        <dbReference type="Pfam" id="PF00156"/>
    </source>
</evidence>
<comment type="caution">
    <text evidence="2">The sequence shown here is derived from an EMBL/GenBank/DDBJ whole genome shotgun (WGS) entry which is preliminary data.</text>
</comment>